<evidence type="ECO:0000313" key="11">
    <source>
        <dbReference type="Proteomes" id="UP000885826"/>
    </source>
</evidence>
<dbReference type="InterPro" id="IPR025867">
    <property type="entry name" value="MnmE_helical"/>
</dbReference>
<dbReference type="GO" id="GO:0005525">
    <property type="term" value="F:GTP binding"/>
    <property type="evidence" value="ECO:0007669"/>
    <property type="project" value="UniProtKB-KW"/>
</dbReference>
<evidence type="ECO:0000256" key="2">
    <source>
        <dbReference type="ARBA" id="ARBA00022723"/>
    </source>
</evidence>
<feature type="non-terminal residue" evidence="10">
    <location>
        <position position="251"/>
    </location>
</feature>
<name>A0A9C9JYZ4_UNCW3</name>
<keyword evidence="7" id="KW-0342">GTP-binding</keyword>
<keyword evidence="5" id="KW-0460">Magnesium</keyword>
<dbReference type="CDD" id="cd14858">
    <property type="entry name" value="TrmE_N"/>
    <property type="match status" value="1"/>
</dbReference>
<dbReference type="InterPro" id="IPR027417">
    <property type="entry name" value="P-loop_NTPase"/>
</dbReference>
<dbReference type="Pfam" id="PF10396">
    <property type="entry name" value="TrmE_N"/>
    <property type="match status" value="1"/>
</dbReference>
<evidence type="ECO:0000256" key="1">
    <source>
        <dbReference type="ARBA" id="ARBA00022694"/>
    </source>
</evidence>
<comment type="caution">
    <text evidence="10">The sequence shown here is derived from an EMBL/GenBank/DDBJ whole genome shotgun (WGS) entry which is preliminary data.</text>
</comment>
<dbReference type="GO" id="GO:0005829">
    <property type="term" value="C:cytosol"/>
    <property type="evidence" value="ECO:0007669"/>
    <property type="project" value="TreeGrafter"/>
</dbReference>
<evidence type="ECO:0000256" key="7">
    <source>
        <dbReference type="ARBA" id="ARBA00023134"/>
    </source>
</evidence>
<dbReference type="SUPFAM" id="SSF52540">
    <property type="entry name" value="P-loop containing nucleoside triphosphate hydrolases"/>
    <property type="match status" value="1"/>
</dbReference>
<dbReference type="Gene3D" id="3.30.1360.120">
    <property type="entry name" value="Probable tRNA modification gtpase trme, domain 1"/>
    <property type="match status" value="1"/>
</dbReference>
<evidence type="ECO:0000256" key="4">
    <source>
        <dbReference type="ARBA" id="ARBA00022801"/>
    </source>
</evidence>
<keyword evidence="4" id="KW-0378">Hydrolase</keyword>
<dbReference type="InterPro" id="IPR018948">
    <property type="entry name" value="GTP-bd_TrmE_N"/>
</dbReference>
<sequence length="251" mass="27925">MTTTKNLNDTIVACATPAGYSSIGVVRISGSQAISFTKRIFYSKPIEDHIENHRAYYGDIIQPDTREVIDKAVAVFHLAPHSYTGEDVVEISCHGNPLIIERVVRLFTELGARVAERGEFTKRALLNGKIDLLQAESVLDTVYSPCDEARKLAIAQYEGKLSKKVYELKSKIIDLLVLVEADIDFGEEEEFTEDRTSINNTLEAVIQEIDLLLDGAELGMKIKEGYKVLIIGRANVGKSTLFNRLVGYDRA</sequence>
<feature type="domain" description="MnmE helical" evidence="9">
    <location>
        <begin position="132"/>
        <end position="227"/>
    </location>
</feature>
<proteinExistence type="predicted"/>
<dbReference type="InterPro" id="IPR027368">
    <property type="entry name" value="MnmE_dom2"/>
</dbReference>
<organism evidence="10 11">
    <name type="scientific">candidate division WOR-3 bacterium</name>
    <dbReference type="NCBI Taxonomy" id="2052148"/>
    <lineage>
        <taxon>Bacteria</taxon>
        <taxon>Bacteria division WOR-3</taxon>
    </lineage>
</organism>
<reference evidence="10" key="1">
    <citation type="journal article" date="2020" name="mSystems">
        <title>Genome- and Community-Level Interaction Insights into Carbon Utilization and Element Cycling Functions of Hydrothermarchaeota in Hydrothermal Sediment.</title>
        <authorList>
            <person name="Zhou Z."/>
            <person name="Liu Y."/>
            <person name="Xu W."/>
            <person name="Pan J."/>
            <person name="Luo Z.H."/>
            <person name="Li M."/>
        </authorList>
    </citation>
    <scope>NUCLEOTIDE SEQUENCE</scope>
    <source>
        <strain evidence="10">HyVt-388</strain>
    </source>
</reference>
<dbReference type="GO" id="GO:0016787">
    <property type="term" value="F:hydrolase activity"/>
    <property type="evidence" value="ECO:0007669"/>
    <property type="project" value="UniProtKB-KW"/>
</dbReference>
<evidence type="ECO:0000259" key="9">
    <source>
        <dbReference type="Pfam" id="PF12631"/>
    </source>
</evidence>
<dbReference type="GO" id="GO:0042802">
    <property type="term" value="F:identical protein binding"/>
    <property type="evidence" value="ECO:0007669"/>
    <property type="project" value="UniProtKB-ARBA"/>
</dbReference>
<evidence type="ECO:0000313" key="10">
    <source>
        <dbReference type="EMBL" id="HEC77577.1"/>
    </source>
</evidence>
<dbReference type="FunFam" id="3.30.1360.120:FF:000003">
    <property type="entry name" value="tRNA modification GTPase MnmE"/>
    <property type="match status" value="1"/>
</dbReference>
<dbReference type="SUPFAM" id="SSF103025">
    <property type="entry name" value="Folate-binding domain"/>
    <property type="match status" value="1"/>
</dbReference>
<dbReference type="EMBL" id="DRIG01000005">
    <property type="protein sequence ID" value="HEC77577.1"/>
    <property type="molecule type" value="Genomic_DNA"/>
</dbReference>
<keyword evidence="2" id="KW-0479">Metal-binding</keyword>
<dbReference type="InterPro" id="IPR027266">
    <property type="entry name" value="TrmE/GcvT-like"/>
</dbReference>
<dbReference type="GO" id="GO:0002098">
    <property type="term" value="P:tRNA wobble uridine modification"/>
    <property type="evidence" value="ECO:0007669"/>
    <property type="project" value="TreeGrafter"/>
</dbReference>
<gene>
    <name evidence="10" type="ORF">ENI34_00355</name>
</gene>
<dbReference type="PANTHER" id="PTHR42714">
    <property type="entry name" value="TRNA MODIFICATION GTPASE GTPBP3"/>
    <property type="match status" value="1"/>
</dbReference>
<dbReference type="SUPFAM" id="SSF116878">
    <property type="entry name" value="TrmE connector domain"/>
    <property type="match status" value="1"/>
</dbReference>
<evidence type="ECO:0000259" key="8">
    <source>
        <dbReference type="Pfam" id="PF10396"/>
    </source>
</evidence>
<dbReference type="GO" id="GO:0030488">
    <property type="term" value="P:tRNA methylation"/>
    <property type="evidence" value="ECO:0007669"/>
    <property type="project" value="TreeGrafter"/>
</dbReference>
<dbReference type="Gene3D" id="1.20.120.430">
    <property type="entry name" value="tRNA modification GTPase MnmE domain 2"/>
    <property type="match status" value="1"/>
</dbReference>
<evidence type="ECO:0000256" key="5">
    <source>
        <dbReference type="ARBA" id="ARBA00022842"/>
    </source>
</evidence>
<dbReference type="PANTHER" id="PTHR42714:SF2">
    <property type="entry name" value="TRNA MODIFICATION GTPASE GTPBP3, MITOCHONDRIAL"/>
    <property type="match status" value="1"/>
</dbReference>
<dbReference type="AlphaFoldDB" id="A0A9C9JYZ4"/>
<evidence type="ECO:0000256" key="6">
    <source>
        <dbReference type="ARBA" id="ARBA00022958"/>
    </source>
</evidence>
<dbReference type="Proteomes" id="UP000885826">
    <property type="component" value="Unassembled WGS sequence"/>
</dbReference>
<evidence type="ECO:0000256" key="3">
    <source>
        <dbReference type="ARBA" id="ARBA00022741"/>
    </source>
</evidence>
<dbReference type="GO" id="GO:0046872">
    <property type="term" value="F:metal ion binding"/>
    <property type="evidence" value="ECO:0007669"/>
    <property type="project" value="UniProtKB-KW"/>
</dbReference>
<keyword evidence="1" id="KW-0819">tRNA processing</keyword>
<accession>A0A9C9JYZ4</accession>
<dbReference type="Pfam" id="PF12631">
    <property type="entry name" value="MnmE_helical"/>
    <property type="match status" value="1"/>
</dbReference>
<feature type="domain" description="GTP-binding protein TrmE N-terminal" evidence="8">
    <location>
        <begin position="10"/>
        <end position="129"/>
    </location>
</feature>
<keyword evidence="3" id="KW-0547">Nucleotide-binding</keyword>
<protein>
    <submittedName>
        <fullName evidence="10">tRNA uridine-5-carboxymethylaminomethyl(34) synthesis GTPase MnmE</fullName>
    </submittedName>
</protein>
<keyword evidence="6" id="KW-0630">Potassium</keyword>